<evidence type="ECO:0000313" key="1">
    <source>
        <dbReference type="EMBL" id="CUN39444.1"/>
    </source>
</evidence>
<dbReference type="InterPro" id="IPR032675">
    <property type="entry name" value="LRR_dom_sf"/>
</dbReference>
<protein>
    <submittedName>
        <fullName evidence="1">Bacterial surface protein 26-residue repeat</fullName>
    </submittedName>
</protein>
<dbReference type="InterPro" id="IPR026906">
    <property type="entry name" value="LRR_5"/>
</dbReference>
<dbReference type="Gene3D" id="3.80.10.10">
    <property type="entry name" value="Ribonuclease Inhibitor"/>
    <property type="match status" value="2"/>
</dbReference>
<dbReference type="PANTHER" id="PTHR45661:SF3">
    <property type="entry name" value="IG-LIKE DOMAIN-CONTAINING PROTEIN"/>
    <property type="match status" value="1"/>
</dbReference>
<dbReference type="Pfam" id="PF13306">
    <property type="entry name" value="LRR_5"/>
    <property type="match status" value="2"/>
</dbReference>
<name>A0A173WJ86_9FIRM</name>
<accession>A0A173WJ86</accession>
<dbReference type="InterPro" id="IPR053139">
    <property type="entry name" value="Surface_bspA-like"/>
</dbReference>
<proteinExistence type="predicted"/>
<reference evidence="1 2" key="1">
    <citation type="submission" date="2015-09" db="EMBL/GenBank/DDBJ databases">
        <authorList>
            <consortium name="Pathogen Informatics"/>
        </authorList>
    </citation>
    <scope>NUCLEOTIDE SEQUENCE [LARGE SCALE GENOMIC DNA]</scope>
    <source>
        <strain evidence="1 2">2789STDY5608838</strain>
    </source>
</reference>
<evidence type="ECO:0000313" key="2">
    <source>
        <dbReference type="Proteomes" id="UP000095447"/>
    </source>
</evidence>
<sequence>MIDLSKVIGYSKDCLQSRSLMRAVILDLYPGQTREMNVLLDVYESGVPREIRSAGTITDSQYAAYVQRIVNDYGLQEKYVMEGLDAWIDQCICVGTAAKIHKPEILPIDRTNGNSQPQPIKHAPIGAQSVQNVAGSSFDFDLKTIDANSVEIIKFKGFDEKELTVPSTIDQKKVVGIGKDAYKACKSVEKIIIAEGIIYIENGAFAECPILKEVVLPSTLKIIGSKEDSSKTDRFSFLYLITGENAGVFAQTAIRHIILPTGLIYLGRETFSGCSSLEEIDLPNGITEIKSRTFDGCSALKKILLPDGLKTIGDYAFSGCSKLQDITLPVNVTKILDHAFYSCEMLKDVQLNEGLLVIDNNVFENCSAMTEITLPSTLSSIGKEVFNLHEYHSPYDRRSNGWYTDNNNPKLTIYCYAGSKGLEYARNEGIPIKDASKR</sequence>
<dbReference type="PANTHER" id="PTHR45661">
    <property type="entry name" value="SURFACE ANTIGEN"/>
    <property type="match status" value="1"/>
</dbReference>
<organism evidence="1 2">
    <name type="scientific">Blautia obeum</name>
    <dbReference type="NCBI Taxonomy" id="40520"/>
    <lineage>
        <taxon>Bacteria</taxon>
        <taxon>Bacillati</taxon>
        <taxon>Bacillota</taxon>
        <taxon>Clostridia</taxon>
        <taxon>Lachnospirales</taxon>
        <taxon>Lachnospiraceae</taxon>
        <taxon>Blautia</taxon>
    </lineage>
</organism>
<dbReference type="RefSeq" id="WP_055052459.1">
    <property type="nucleotide sequence ID" value="NZ_CYZA01000001.1"/>
</dbReference>
<dbReference type="Proteomes" id="UP000095447">
    <property type="component" value="Unassembled WGS sequence"/>
</dbReference>
<dbReference type="SUPFAM" id="SSF52058">
    <property type="entry name" value="L domain-like"/>
    <property type="match status" value="1"/>
</dbReference>
<dbReference type="AlphaFoldDB" id="A0A173WJ86"/>
<dbReference type="EMBL" id="CYZA01000001">
    <property type="protein sequence ID" value="CUN39444.1"/>
    <property type="molecule type" value="Genomic_DNA"/>
</dbReference>
<gene>
    <name evidence="1" type="ORF">ERS852395_00182</name>
</gene>